<protein>
    <recommendedName>
        <fullName evidence="3">Nuclease SbcCD subunit C</fullName>
    </recommendedName>
</protein>
<proteinExistence type="inferred from homology"/>
<evidence type="ECO:0000256" key="1">
    <source>
        <dbReference type="ARBA" id="ARBA00006930"/>
    </source>
</evidence>
<dbReference type="Gene3D" id="3.40.50.300">
    <property type="entry name" value="P-loop containing nucleotide triphosphate hydrolases"/>
    <property type="match status" value="2"/>
</dbReference>
<name>A0A1R0Y1E2_9BACL</name>
<feature type="coiled-coil region" evidence="4">
    <location>
        <begin position="669"/>
        <end position="703"/>
    </location>
</feature>
<reference evidence="5 6" key="1">
    <citation type="submission" date="2016-10" db="EMBL/GenBank/DDBJ databases">
        <title>Paenibacillus species isolates.</title>
        <authorList>
            <person name="Beno S.M."/>
        </authorList>
    </citation>
    <scope>NUCLEOTIDE SEQUENCE [LARGE SCALE GENOMIC DNA]</scope>
    <source>
        <strain evidence="5 6">FSL H7-0710</strain>
    </source>
</reference>
<evidence type="ECO:0000313" key="5">
    <source>
        <dbReference type="EMBL" id="OMD41116.1"/>
    </source>
</evidence>
<dbReference type="GO" id="GO:0016887">
    <property type="term" value="F:ATP hydrolysis activity"/>
    <property type="evidence" value="ECO:0007669"/>
    <property type="project" value="InterPro"/>
</dbReference>
<comment type="similarity">
    <text evidence="1">Belongs to the SMC family. SbcC subfamily.</text>
</comment>
<dbReference type="SUPFAM" id="SSF52540">
    <property type="entry name" value="P-loop containing nucleoside triphosphate hydrolases"/>
    <property type="match status" value="1"/>
</dbReference>
<dbReference type="Proteomes" id="UP000187439">
    <property type="component" value="Unassembled WGS sequence"/>
</dbReference>
<dbReference type="EMBL" id="MPTC01000008">
    <property type="protein sequence ID" value="OMD41116.1"/>
    <property type="molecule type" value="Genomic_DNA"/>
</dbReference>
<evidence type="ECO:0000256" key="4">
    <source>
        <dbReference type="SAM" id="Coils"/>
    </source>
</evidence>
<comment type="subunit">
    <text evidence="2">Heterodimer of SbcC and SbcD.</text>
</comment>
<feature type="coiled-coil region" evidence="4">
    <location>
        <begin position="216"/>
        <end position="257"/>
    </location>
</feature>
<gene>
    <name evidence="5" type="ORF">BSK52_11845</name>
</gene>
<evidence type="ECO:0000256" key="3">
    <source>
        <dbReference type="ARBA" id="ARBA00013368"/>
    </source>
</evidence>
<comment type="caution">
    <text evidence="5">The sequence shown here is derived from an EMBL/GenBank/DDBJ whole genome shotgun (WGS) entry which is preliminary data.</text>
</comment>
<evidence type="ECO:0000256" key="2">
    <source>
        <dbReference type="ARBA" id="ARBA00011322"/>
    </source>
</evidence>
<sequence length="877" mass="101860">MKKKFYIHKISVKNFRGYDKQIFNFFEGTESKKGLVLLGGPNGYGKTSLLDAFEWCFTGTVKRLEEEYDSRSKKDKAANMQIGLLRNDTSIADVDVEIEGMYGDDNIRLTRTYNGKSERDGLLLGGSHLEIVTNSSLVKGTTIDDLFNKEISKYFYERHISSYEKNIKIYQKSREDIYNMFSYFFGGTDEIESIIRNLEGYSDKKDGQKVVYEGVIKKVSREVERINQDLSKQLIKLEQLRQQFGELKQNVKDKMELNKVLNSYPRIKLYSTEKTAEELFDYLDGENLSQNKLILNQRDYLQTLLQIINKQKVLALANDYRVNLRNIISYEEFIKEIFNPYLEKEHFFFQIEGKNKESLVREQSSIKDLQRLLSNISSENEAFLETIKQHVLDLFPEKQGYSELINGILSKIAEKNSLENDLNKYKSVDPVIQSLRAIVDHVDGFKGFQQEHPSCPLCGSSEKFSVKSMELGKGAKELLGDYDQTRANIQVNYQNLKSDINKQIESFTNELREITGNKLTPINNTINAFNVVEPILQASRRFWNTQYELNNGNLRRFEAELKMKVISDDEIIQIENKLIELVDDGYGNLKDIKSKVNSDRFISPNEFRNLSNREKVNLIDEYITDYDRLRNKLREEIGEFNVPDSEETVLSKIRVIERMETNIKNNYLMNEAQKNIGRTESEYKKLEGEANSKNKQLLELRKLLANVKGIRKEFDDKIVEEIRDPLQRIYKRLNRHTNIQAIDLSREGRANAKAKLNANMLTNSKVYVPNVLSTGQISVVSLAVYLTIAMGQKENPFRCYFMDDPIQTMDDLNILSFVDLLRTELAHDARNPGFLDQIFITTCDEDLEKLIAFKMKHFGINYSHLHFNGYGRYQVLN</sequence>
<dbReference type="AlphaFoldDB" id="A0A1R0Y1E2"/>
<dbReference type="InterPro" id="IPR027417">
    <property type="entry name" value="P-loop_NTPase"/>
</dbReference>
<dbReference type="PANTHER" id="PTHR32114:SF2">
    <property type="entry name" value="ABC TRANSPORTER ABCH.3"/>
    <property type="match status" value="1"/>
</dbReference>
<accession>A0A1R0Y1E2</accession>
<dbReference type="PANTHER" id="PTHR32114">
    <property type="entry name" value="ABC TRANSPORTER ABCH.3"/>
    <property type="match status" value="1"/>
</dbReference>
<keyword evidence="4" id="KW-0175">Coiled coil</keyword>
<dbReference type="GO" id="GO:0006302">
    <property type="term" value="P:double-strand break repair"/>
    <property type="evidence" value="ECO:0007669"/>
    <property type="project" value="InterPro"/>
</dbReference>
<organism evidence="5 6">
    <name type="scientific">Paenibacillus odorifer</name>
    <dbReference type="NCBI Taxonomy" id="189426"/>
    <lineage>
        <taxon>Bacteria</taxon>
        <taxon>Bacillati</taxon>
        <taxon>Bacillota</taxon>
        <taxon>Bacilli</taxon>
        <taxon>Bacillales</taxon>
        <taxon>Paenibacillaceae</taxon>
        <taxon>Paenibacillus</taxon>
    </lineage>
</organism>
<evidence type="ECO:0000313" key="6">
    <source>
        <dbReference type="Proteomes" id="UP000187439"/>
    </source>
</evidence>